<name>A0AAP3YFU0_BACAM</name>
<dbReference type="Proteomes" id="UP001222377">
    <property type="component" value="Unassembled WGS sequence"/>
</dbReference>
<protein>
    <submittedName>
        <fullName evidence="1">Uncharacterized protein</fullName>
    </submittedName>
</protein>
<dbReference type="EMBL" id="JARKHX010000004">
    <property type="protein sequence ID" value="MDF4194797.1"/>
    <property type="molecule type" value="Genomic_DNA"/>
</dbReference>
<dbReference type="RefSeq" id="WP_276351177.1">
    <property type="nucleotide sequence ID" value="NZ_JARKHX010000004.1"/>
</dbReference>
<evidence type="ECO:0000313" key="1">
    <source>
        <dbReference type="EMBL" id="MDF4194797.1"/>
    </source>
</evidence>
<gene>
    <name evidence="1" type="ORF">PV946_13630</name>
</gene>
<reference evidence="1" key="1">
    <citation type="submission" date="2023-02" db="EMBL/GenBank/DDBJ databases">
        <title>Draft Whole-Genome Sequences of Bacillus Strains of Potential Probiotic for Poultry.</title>
        <authorList>
            <person name="Ma L.M."/>
            <person name="Lopez-Guerra N."/>
            <person name="Zhang G."/>
        </authorList>
    </citation>
    <scope>NUCLEOTIDE SEQUENCE</scope>
    <source>
        <strain evidence="1">OSU1013-24</strain>
    </source>
</reference>
<evidence type="ECO:0000313" key="2">
    <source>
        <dbReference type="Proteomes" id="UP001222377"/>
    </source>
</evidence>
<proteinExistence type="predicted"/>
<accession>A0AAP3YFU0</accession>
<dbReference type="AlphaFoldDB" id="A0AAP3YFU0"/>
<sequence>MDTNIRVKVMYDDTVYNKWGEIINETYAGEIIDAILNEDTEEYFGKDHEGRKVFVGSLDMYGKLVLEPGFKLVNHK</sequence>
<organism evidence="1 2">
    <name type="scientific">Bacillus amyloliquefaciens</name>
    <name type="common">Bacillus velezensis</name>
    <dbReference type="NCBI Taxonomy" id="1390"/>
    <lineage>
        <taxon>Bacteria</taxon>
        <taxon>Bacillati</taxon>
        <taxon>Bacillota</taxon>
        <taxon>Bacilli</taxon>
        <taxon>Bacillales</taxon>
        <taxon>Bacillaceae</taxon>
        <taxon>Bacillus</taxon>
        <taxon>Bacillus amyloliquefaciens group</taxon>
    </lineage>
</organism>
<comment type="caution">
    <text evidence="1">The sequence shown here is derived from an EMBL/GenBank/DDBJ whole genome shotgun (WGS) entry which is preliminary data.</text>
</comment>